<reference evidence="2 3" key="1">
    <citation type="submission" date="2019-08" db="EMBL/GenBank/DDBJ databases">
        <title>Seonamhaeicola sediminis sp. nov., isolated from marine sediment.</title>
        <authorList>
            <person name="Cao W.R."/>
        </authorList>
    </citation>
    <scope>NUCLEOTIDE SEQUENCE [LARGE SCALE GENOMIC DNA]</scope>
    <source>
        <strain evidence="2 3">1505</strain>
    </source>
</reference>
<evidence type="ECO:0000256" key="1">
    <source>
        <dbReference type="SAM" id="Phobius"/>
    </source>
</evidence>
<dbReference type="RefSeq" id="WP_147766145.1">
    <property type="nucleotide sequence ID" value="NZ_VRKQ01000008.1"/>
</dbReference>
<dbReference type="EMBL" id="VRKQ01000008">
    <property type="protein sequence ID" value="TXG38717.1"/>
    <property type="molecule type" value="Genomic_DNA"/>
</dbReference>
<keyword evidence="1" id="KW-1133">Transmembrane helix</keyword>
<evidence type="ECO:0000313" key="3">
    <source>
        <dbReference type="Proteomes" id="UP000321080"/>
    </source>
</evidence>
<gene>
    <name evidence="2" type="ORF">FUA22_02190</name>
</gene>
<dbReference type="InterPro" id="IPR045749">
    <property type="entry name" value="DUF6090"/>
</dbReference>
<dbReference type="OrthoDB" id="822590at2"/>
<comment type="caution">
    <text evidence="2">The sequence shown here is derived from an EMBL/GenBank/DDBJ whole genome shotgun (WGS) entry which is preliminary data.</text>
</comment>
<sequence length="242" mass="28412">MIKFFRNIRKKLLKEGKTVKYFKYAIGEIILVVIGILIALQINNWNENQRLLKKEHYILVSVTKELEDNLKQLKNGISINTNYLNSLSTYIKNPAIRHNLDSEMFKSLMSYFPATINSPILNDILETDKGEIISNSLYMGKFRKLRISYNLIEKQEFYLDEFWNSKATDFMIQEEVSLDDLESESDIATKNKKLQNLINSQKLLTLLSIKKILQRDWFNNQMEALTKSEHVLATLKHELEKD</sequence>
<dbReference type="AlphaFoldDB" id="A0A5C7GKS4"/>
<proteinExistence type="predicted"/>
<feature type="transmembrane region" description="Helical" evidence="1">
    <location>
        <begin position="21"/>
        <end position="42"/>
    </location>
</feature>
<organism evidence="2 3">
    <name type="scientific">Seonamhaeicola maritimus</name>
    <dbReference type="NCBI Taxonomy" id="2591822"/>
    <lineage>
        <taxon>Bacteria</taxon>
        <taxon>Pseudomonadati</taxon>
        <taxon>Bacteroidota</taxon>
        <taxon>Flavobacteriia</taxon>
        <taxon>Flavobacteriales</taxon>
        <taxon>Flavobacteriaceae</taxon>
    </lineage>
</organism>
<name>A0A5C7GKS4_9FLAO</name>
<dbReference type="Proteomes" id="UP000321080">
    <property type="component" value="Unassembled WGS sequence"/>
</dbReference>
<accession>A0A5C7GKS4</accession>
<keyword evidence="1" id="KW-0472">Membrane</keyword>
<keyword evidence="3" id="KW-1185">Reference proteome</keyword>
<evidence type="ECO:0000313" key="2">
    <source>
        <dbReference type="EMBL" id="TXG38717.1"/>
    </source>
</evidence>
<dbReference type="Pfam" id="PF19578">
    <property type="entry name" value="DUF6090"/>
    <property type="match status" value="1"/>
</dbReference>
<keyword evidence="1" id="KW-0812">Transmembrane</keyword>
<protein>
    <submittedName>
        <fullName evidence="2">Uncharacterized protein</fullName>
    </submittedName>
</protein>